<evidence type="ECO:0000256" key="13">
    <source>
        <dbReference type="SAM" id="MobiDB-lite"/>
    </source>
</evidence>
<feature type="binding site" evidence="12">
    <location>
        <position position="133"/>
    </location>
    <ligand>
        <name>Fe cation</name>
        <dbReference type="ChEBI" id="CHEBI:24875"/>
    </ligand>
</feature>
<feature type="region of interest" description="Disordered" evidence="13">
    <location>
        <begin position="1"/>
        <end position="38"/>
    </location>
</feature>
<gene>
    <name evidence="14" type="ORF">DLM65_01840</name>
</gene>
<evidence type="ECO:0000256" key="2">
    <source>
        <dbReference type="ARBA" id="ARBA00007957"/>
    </source>
</evidence>
<reference evidence="14 15" key="1">
    <citation type="journal article" date="2017" name="Nature">
        <title>Atmospheric trace gases support primary production in Antarctic desert surface soil.</title>
        <authorList>
            <person name="Ji M."/>
            <person name="Greening C."/>
            <person name="Vanwonterghem I."/>
            <person name="Carere C.R."/>
            <person name="Bay S.K."/>
            <person name="Steen J.A."/>
            <person name="Montgomery K."/>
            <person name="Lines T."/>
            <person name="Beardall J."/>
            <person name="van Dorst J."/>
            <person name="Snape I."/>
            <person name="Stott M.B."/>
            <person name="Hugenholtz P."/>
            <person name="Ferrari B.C."/>
        </authorList>
    </citation>
    <scope>NUCLEOTIDE SEQUENCE [LARGE SCALE GENOMIC DNA]</scope>
    <source>
        <strain evidence="14">RRmetagenome_bin12</strain>
    </source>
</reference>
<dbReference type="InterPro" id="IPR036388">
    <property type="entry name" value="WH-like_DNA-bd_sf"/>
</dbReference>
<evidence type="ECO:0000256" key="6">
    <source>
        <dbReference type="ARBA" id="ARBA00022723"/>
    </source>
</evidence>
<dbReference type="Gene3D" id="3.30.1490.190">
    <property type="match status" value="1"/>
</dbReference>
<evidence type="ECO:0000256" key="4">
    <source>
        <dbReference type="ARBA" id="ARBA00022490"/>
    </source>
</evidence>
<keyword evidence="7 11" id="KW-0862">Zinc</keyword>
<evidence type="ECO:0000256" key="1">
    <source>
        <dbReference type="ARBA" id="ARBA00004496"/>
    </source>
</evidence>
<keyword evidence="9" id="KW-0238">DNA-binding</keyword>
<accession>A0A2W5ZHP7</accession>
<evidence type="ECO:0000256" key="9">
    <source>
        <dbReference type="ARBA" id="ARBA00023125"/>
    </source>
</evidence>
<dbReference type="CDD" id="cd07153">
    <property type="entry name" value="Fur_like"/>
    <property type="match status" value="1"/>
</dbReference>
<sequence>MGGRRDDAVGRGAASPGSVGRARPPVSASTAASTTAAPRRLTAQRRLVAQTLREARRTVSAAELFGSLRALNPHIGRATVFRSLDVLVDMGLAQRFEGDGHVHLYTSCEPVHHHHLVCRTCGTTTDIDDAEVEALITSVRRRHRFTLDHHSLDFYGTCARCTSPG</sequence>
<evidence type="ECO:0000256" key="7">
    <source>
        <dbReference type="ARBA" id="ARBA00022833"/>
    </source>
</evidence>
<name>A0A2W5ZHP7_9BACT</name>
<keyword evidence="10" id="KW-0804">Transcription</keyword>
<keyword evidence="6 11" id="KW-0479">Metal-binding</keyword>
<dbReference type="Gene3D" id="1.10.10.10">
    <property type="entry name" value="Winged helix-like DNA-binding domain superfamily/Winged helix DNA-binding domain"/>
    <property type="match status" value="1"/>
</dbReference>
<dbReference type="InterPro" id="IPR002481">
    <property type="entry name" value="FUR"/>
</dbReference>
<dbReference type="EMBL" id="QHBU01000035">
    <property type="protein sequence ID" value="PZR83437.1"/>
    <property type="molecule type" value="Genomic_DNA"/>
</dbReference>
<evidence type="ECO:0000256" key="12">
    <source>
        <dbReference type="PIRSR" id="PIRSR602481-2"/>
    </source>
</evidence>
<dbReference type="Proteomes" id="UP000248724">
    <property type="component" value="Unassembled WGS sequence"/>
</dbReference>
<dbReference type="InterPro" id="IPR036390">
    <property type="entry name" value="WH_DNA-bd_sf"/>
</dbReference>
<evidence type="ECO:0000256" key="5">
    <source>
        <dbReference type="ARBA" id="ARBA00022491"/>
    </source>
</evidence>
<feature type="compositionally biased region" description="Low complexity" evidence="13">
    <location>
        <begin position="21"/>
        <end position="38"/>
    </location>
</feature>
<evidence type="ECO:0000313" key="15">
    <source>
        <dbReference type="Proteomes" id="UP000248724"/>
    </source>
</evidence>
<proteinExistence type="inferred from homology"/>
<keyword evidence="8" id="KW-0805">Transcription regulation</keyword>
<feature type="binding site" evidence="12">
    <location>
        <position position="112"/>
    </location>
    <ligand>
        <name>Fe cation</name>
        <dbReference type="ChEBI" id="CHEBI:24875"/>
    </ligand>
</feature>
<feature type="binding site" evidence="11">
    <location>
        <position position="161"/>
    </location>
    <ligand>
        <name>Zn(2+)</name>
        <dbReference type="ChEBI" id="CHEBI:29105"/>
    </ligand>
</feature>
<keyword evidence="12" id="KW-0408">Iron</keyword>
<feature type="binding site" evidence="11">
    <location>
        <position position="118"/>
    </location>
    <ligand>
        <name>Zn(2+)</name>
        <dbReference type="ChEBI" id="CHEBI:29105"/>
    </ligand>
</feature>
<organism evidence="14 15">
    <name type="scientific">Candidatus Aeolococcus gillhamiae</name>
    <dbReference type="NCBI Taxonomy" id="3127015"/>
    <lineage>
        <taxon>Bacteria</taxon>
        <taxon>Bacillati</taxon>
        <taxon>Candidatus Dormiibacterota</taxon>
        <taxon>Candidatus Dormibacteria</taxon>
        <taxon>Candidatus Aeolococcales</taxon>
        <taxon>Candidatus Aeolococcaceae</taxon>
        <taxon>Candidatus Aeolococcus</taxon>
    </lineage>
</organism>
<dbReference type="GO" id="GO:0003700">
    <property type="term" value="F:DNA-binding transcription factor activity"/>
    <property type="evidence" value="ECO:0007669"/>
    <property type="project" value="InterPro"/>
</dbReference>
<dbReference type="GO" id="GO:0045892">
    <property type="term" value="P:negative regulation of DNA-templated transcription"/>
    <property type="evidence" value="ECO:0007669"/>
    <property type="project" value="TreeGrafter"/>
</dbReference>
<dbReference type="Pfam" id="PF01475">
    <property type="entry name" value="FUR"/>
    <property type="match status" value="1"/>
</dbReference>
<evidence type="ECO:0000256" key="11">
    <source>
        <dbReference type="PIRSR" id="PIRSR602481-1"/>
    </source>
</evidence>
<dbReference type="PANTHER" id="PTHR33202">
    <property type="entry name" value="ZINC UPTAKE REGULATION PROTEIN"/>
    <property type="match status" value="1"/>
</dbReference>
<dbReference type="GO" id="GO:0005829">
    <property type="term" value="C:cytosol"/>
    <property type="evidence" value="ECO:0007669"/>
    <property type="project" value="TreeGrafter"/>
</dbReference>
<comment type="similarity">
    <text evidence="2">Belongs to the Fur family.</text>
</comment>
<feature type="binding site" evidence="11">
    <location>
        <position position="121"/>
    </location>
    <ligand>
        <name>Zn(2+)</name>
        <dbReference type="ChEBI" id="CHEBI:29105"/>
    </ligand>
</feature>
<dbReference type="GO" id="GO:1900376">
    <property type="term" value="P:regulation of secondary metabolite biosynthetic process"/>
    <property type="evidence" value="ECO:0007669"/>
    <property type="project" value="TreeGrafter"/>
</dbReference>
<evidence type="ECO:0000313" key="14">
    <source>
        <dbReference type="EMBL" id="PZR83437.1"/>
    </source>
</evidence>
<dbReference type="GO" id="GO:0000976">
    <property type="term" value="F:transcription cis-regulatory region binding"/>
    <property type="evidence" value="ECO:0007669"/>
    <property type="project" value="TreeGrafter"/>
</dbReference>
<dbReference type="PANTHER" id="PTHR33202:SF2">
    <property type="entry name" value="FERRIC UPTAKE REGULATION PROTEIN"/>
    <property type="match status" value="1"/>
</dbReference>
<evidence type="ECO:0000256" key="10">
    <source>
        <dbReference type="ARBA" id="ARBA00023163"/>
    </source>
</evidence>
<dbReference type="SUPFAM" id="SSF46785">
    <property type="entry name" value="Winged helix' DNA-binding domain"/>
    <property type="match status" value="1"/>
</dbReference>
<keyword evidence="5" id="KW-0678">Repressor</keyword>
<protein>
    <submittedName>
        <fullName evidence="14">Transcriptional repressor</fullName>
    </submittedName>
</protein>
<dbReference type="InterPro" id="IPR043135">
    <property type="entry name" value="Fur_C"/>
</dbReference>
<evidence type="ECO:0000256" key="8">
    <source>
        <dbReference type="ARBA" id="ARBA00023015"/>
    </source>
</evidence>
<comment type="cofactor">
    <cofactor evidence="12">
        <name>Mn(2+)</name>
        <dbReference type="ChEBI" id="CHEBI:29035"/>
    </cofactor>
    <cofactor evidence="12">
        <name>Fe(2+)</name>
        <dbReference type="ChEBI" id="CHEBI:29033"/>
    </cofactor>
    <text evidence="12">Binds 1 Mn(2+) or Fe(2+) ion per subunit.</text>
</comment>
<keyword evidence="4" id="KW-0963">Cytoplasm</keyword>
<comment type="subunit">
    <text evidence="3">Homodimer.</text>
</comment>
<comment type="caution">
    <text evidence="14">The sequence shown here is derived from an EMBL/GenBank/DDBJ whole genome shotgun (WGS) entry which is preliminary data.</text>
</comment>
<dbReference type="GO" id="GO:0008270">
    <property type="term" value="F:zinc ion binding"/>
    <property type="evidence" value="ECO:0007669"/>
    <property type="project" value="TreeGrafter"/>
</dbReference>
<feature type="binding site" evidence="12">
    <location>
        <position position="150"/>
    </location>
    <ligand>
        <name>Fe cation</name>
        <dbReference type="ChEBI" id="CHEBI:24875"/>
    </ligand>
</feature>
<evidence type="ECO:0000256" key="3">
    <source>
        <dbReference type="ARBA" id="ARBA00011738"/>
    </source>
</evidence>
<feature type="binding site" evidence="11">
    <location>
        <position position="158"/>
    </location>
    <ligand>
        <name>Zn(2+)</name>
        <dbReference type="ChEBI" id="CHEBI:29105"/>
    </ligand>
</feature>
<comment type="subcellular location">
    <subcellularLocation>
        <location evidence="1">Cytoplasm</location>
    </subcellularLocation>
</comment>
<comment type="cofactor">
    <cofactor evidence="11">
        <name>Zn(2+)</name>
        <dbReference type="ChEBI" id="CHEBI:29105"/>
    </cofactor>
    <text evidence="11">Binds 1 zinc ion per subunit.</text>
</comment>
<dbReference type="AlphaFoldDB" id="A0A2W5ZHP7"/>